<evidence type="ECO:0000313" key="2">
    <source>
        <dbReference type="Proteomes" id="UP000262142"/>
    </source>
</evidence>
<sequence>MYQILRENIFNLKKDKTFNISHADIYIYLYIIHEIEKHNTYEYIVSLRKLSNTLRVSINTIYQFFKKFESLNLIVTEKKTTQTVIKISKLDKVQYKTNSEIIDQNSRPKLHPKKHLNKAFDNPNIPTIEEFLGYVKSLELYNDSNNKPQMDELIKAKYETWISDNWHTGYNKPIRNWKSAIRISLPYLFSASSQIKQEHKIPTIKKPTATYNE</sequence>
<organism evidence="1 2">
    <name type="scientific">Candidatus Ornithobacterium hominis</name>
    <dbReference type="NCBI Taxonomy" id="2497989"/>
    <lineage>
        <taxon>Bacteria</taxon>
        <taxon>Pseudomonadati</taxon>
        <taxon>Bacteroidota</taxon>
        <taxon>Flavobacteriia</taxon>
        <taxon>Flavobacteriales</taxon>
        <taxon>Weeksellaceae</taxon>
        <taxon>Ornithobacterium</taxon>
    </lineage>
</organism>
<reference evidence="1 2" key="1">
    <citation type="submission" date="2018-09" db="EMBL/GenBank/DDBJ databases">
        <authorList>
            <consortium name="Pathogen Informatics"/>
        </authorList>
    </citation>
    <scope>NUCLEOTIDE SEQUENCE [LARGE SCALE GENOMIC DNA]</scope>
    <source>
        <strain evidence="1 2">OH-22767</strain>
    </source>
</reference>
<accession>A0A383U4Y3</accession>
<protein>
    <recommendedName>
        <fullName evidence="3">Helix-turn-helix domain-containing protein</fullName>
    </recommendedName>
</protein>
<dbReference type="EMBL" id="UNSC01000012">
    <property type="protein sequence ID" value="SZD74346.1"/>
    <property type="molecule type" value="Genomic_DNA"/>
</dbReference>
<dbReference type="RefSeq" id="WP_119059906.1">
    <property type="nucleotide sequence ID" value="NZ_UNSC01000012.1"/>
</dbReference>
<evidence type="ECO:0000313" key="1">
    <source>
        <dbReference type="EMBL" id="SZD74346.1"/>
    </source>
</evidence>
<dbReference type="OrthoDB" id="1151547at2"/>
<name>A0A383U4Y3_9FLAO</name>
<dbReference type="AlphaFoldDB" id="A0A383U4Y3"/>
<keyword evidence="2" id="KW-1185">Reference proteome</keyword>
<gene>
    <name evidence="1" type="ORF">SAMEA104719789_01772</name>
</gene>
<proteinExistence type="predicted"/>
<evidence type="ECO:0008006" key="3">
    <source>
        <dbReference type="Google" id="ProtNLM"/>
    </source>
</evidence>
<dbReference type="Proteomes" id="UP000262142">
    <property type="component" value="Unassembled WGS sequence"/>
</dbReference>